<evidence type="ECO:0000313" key="2">
    <source>
        <dbReference type="EMBL" id="PKY64854.1"/>
    </source>
</evidence>
<dbReference type="AlphaFoldDB" id="A0A2I1I139"/>
<feature type="domain" description="Alpha-D-phosphohexomutase alpha/beta/alpha" evidence="1">
    <location>
        <begin position="11"/>
        <end position="113"/>
    </location>
</feature>
<name>A0A2I1I139_9ACTO</name>
<dbReference type="EMBL" id="PKKM01000004">
    <property type="protein sequence ID" value="PKY64854.1"/>
    <property type="molecule type" value="Genomic_DNA"/>
</dbReference>
<gene>
    <name evidence="2" type="ORF">CYJ22_03640</name>
</gene>
<dbReference type="Gene3D" id="3.40.120.10">
    <property type="entry name" value="Alpha-D-Glucose-1,6-Bisphosphate, subunit A, domain 3"/>
    <property type="match status" value="1"/>
</dbReference>
<organism evidence="2 3">
    <name type="scientific">Schaalia odontolytica</name>
    <dbReference type="NCBI Taxonomy" id="1660"/>
    <lineage>
        <taxon>Bacteria</taxon>
        <taxon>Bacillati</taxon>
        <taxon>Actinomycetota</taxon>
        <taxon>Actinomycetes</taxon>
        <taxon>Actinomycetales</taxon>
        <taxon>Actinomycetaceae</taxon>
        <taxon>Schaalia</taxon>
    </lineage>
</organism>
<protein>
    <submittedName>
        <fullName evidence="2">Phosphomannomutase</fullName>
    </submittedName>
</protein>
<dbReference type="RefSeq" id="WP_101601168.1">
    <property type="nucleotide sequence ID" value="NZ_PKKM01000004.1"/>
</dbReference>
<accession>A0A2I1I139</accession>
<comment type="caution">
    <text evidence="2">The sequence shown here is derived from an EMBL/GenBank/DDBJ whole genome shotgun (WGS) entry which is preliminary data.</text>
</comment>
<reference evidence="2 3" key="1">
    <citation type="submission" date="2017-12" db="EMBL/GenBank/DDBJ databases">
        <title>Phylogenetic diversity of female urinary microbiome.</title>
        <authorList>
            <person name="Thomas-White K."/>
            <person name="Wolfe A.J."/>
        </authorList>
    </citation>
    <scope>NUCLEOTIDE SEQUENCE [LARGE SCALE GENOMIC DNA]</scope>
    <source>
        <strain evidence="2 3">UMB0018</strain>
    </source>
</reference>
<dbReference type="Proteomes" id="UP000234198">
    <property type="component" value="Unassembled WGS sequence"/>
</dbReference>
<dbReference type="GO" id="GO:0016868">
    <property type="term" value="F:intramolecular phosphotransferase activity"/>
    <property type="evidence" value="ECO:0007669"/>
    <property type="project" value="InterPro"/>
</dbReference>
<evidence type="ECO:0000313" key="3">
    <source>
        <dbReference type="Proteomes" id="UP000234198"/>
    </source>
</evidence>
<sequence length="258" mass="26316">MTRCASPLLFAGIASFLSARTGGRFRLIIGYETPENHDLARDGAAIIEASGGHALLMPRALPAPLTAFSVRMVMADGAVYVSASGEALVYLGGRAVDRSREGALAPEAELALIDEAVAAYGNEASLPRSQGGWESVGDGMIGAYVDRCASRIASLETSGARVASVSVDEASGLLATLLERLSVPVVEEGAALSLSISTDGRTLTTSLPDERVRAALADALTTSPAVPTGTGLYCVDTAFVLDADALCAGTALAVLGES</sequence>
<evidence type="ECO:0000259" key="1">
    <source>
        <dbReference type="Pfam" id="PF02878"/>
    </source>
</evidence>
<dbReference type="InterPro" id="IPR005844">
    <property type="entry name" value="A-D-PHexomutase_a/b/a-I"/>
</dbReference>
<dbReference type="GO" id="GO:0005975">
    <property type="term" value="P:carbohydrate metabolic process"/>
    <property type="evidence" value="ECO:0007669"/>
    <property type="project" value="InterPro"/>
</dbReference>
<dbReference type="Pfam" id="PF02878">
    <property type="entry name" value="PGM_PMM_I"/>
    <property type="match status" value="1"/>
</dbReference>
<proteinExistence type="predicted"/>